<gene>
    <name evidence="2" type="ORF">HME9302_01421</name>
</gene>
<dbReference type="RefSeq" id="WP_230079907.1">
    <property type="nucleotide sequence ID" value="NZ_QBKA01000002.1"/>
</dbReference>
<evidence type="ECO:0008006" key="4">
    <source>
        <dbReference type="Google" id="ProtNLM"/>
    </source>
</evidence>
<sequence>MKRNFTTLARDIIVCSAASATMLLAGTANAQPAPSAEILADPDATAQGDVSVTIYNNNLALVQDIRQLPIRRGTHSVAFPDVSAQIRPETLSFNADGTTIIEQNFDFDLLTPAKLIEKAIGQTVTLVRTNVATGEERRERATVLSTAGGTIVKIGDRIEVLRDDGLPTRVIFDQVPRNLRARPTLSVTLQSDAAGTRPASIRYLTPGLGWGADYVALYDEVRGVVDMQGWVTLTNNTGTTFHRADTLLVAGSVGNNTRRDNNRNMRRAGTETADRERLGEFYLYPIAGRTTIANAQTKQVSFLDMQAVPAAKVYARSVGWLTSDPRPVNVASEIAFSSSAQGGLGDALPAGAVRFYQRDVQGNPQFIGENTIGHTPMGSTLSLKTGDAFDVLVQAEVEKREEISAAEWRKSARYRVVKDGEIVEEGMVERPVDYYRTTMRYTFTNAKPQPVDVELTQAGLDRGWWSRDYRIVSEDVEGEQINSGSRKYVVRVPANGRREVRVTYETRY</sequence>
<keyword evidence="1" id="KW-0732">Signal</keyword>
<feature type="signal peptide" evidence="1">
    <location>
        <begin position="1"/>
        <end position="30"/>
    </location>
</feature>
<evidence type="ECO:0000313" key="2">
    <source>
        <dbReference type="EMBL" id="RDC60220.1"/>
    </source>
</evidence>
<feature type="chain" id="PRO_5016967557" description="DUF4139 domain-containing protein" evidence="1">
    <location>
        <begin position="31"/>
        <end position="508"/>
    </location>
</feature>
<dbReference type="Proteomes" id="UP000253727">
    <property type="component" value="Unassembled WGS sequence"/>
</dbReference>
<reference evidence="2 3" key="1">
    <citation type="submission" date="2018-04" db="EMBL/GenBank/DDBJ databases">
        <title>Altererythrobacter sp. HME9302 genome sequencing and assembly.</title>
        <authorList>
            <person name="Kang H."/>
            <person name="Kim H."/>
            <person name="Joh K."/>
        </authorList>
    </citation>
    <scope>NUCLEOTIDE SEQUENCE [LARGE SCALE GENOMIC DNA]</scope>
    <source>
        <strain evidence="2 3">HME9302</strain>
    </source>
</reference>
<keyword evidence="3" id="KW-1185">Reference proteome</keyword>
<evidence type="ECO:0000313" key="3">
    <source>
        <dbReference type="Proteomes" id="UP000253727"/>
    </source>
</evidence>
<dbReference type="AlphaFoldDB" id="A0A369Q743"/>
<accession>A0A369Q743</accession>
<dbReference type="PANTHER" id="PTHR38075">
    <property type="entry name" value="DUF4139 DOMAIN-CONTAINING PROTEIN"/>
    <property type="match status" value="1"/>
</dbReference>
<organism evidence="2 3">
    <name type="scientific">Alteripontixanthobacter maritimus</name>
    <dbReference type="NCBI Taxonomy" id="2161824"/>
    <lineage>
        <taxon>Bacteria</taxon>
        <taxon>Pseudomonadati</taxon>
        <taxon>Pseudomonadota</taxon>
        <taxon>Alphaproteobacteria</taxon>
        <taxon>Sphingomonadales</taxon>
        <taxon>Erythrobacteraceae</taxon>
        <taxon>Alteripontixanthobacter</taxon>
    </lineage>
</organism>
<protein>
    <recommendedName>
        <fullName evidence="4">DUF4139 domain-containing protein</fullName>
    </recommendedName>
</protein>
<dbReference type="EMBL" id="QBKA01000002">
    <property type="protein sequence ID" value="RDC60220.1"/>
    <property type="molecule type" value="Genomic_DNA"/>
</dbReference>
<dbReference type="PANTHER" id="PTHR38075:SF1">
    <property type="entry name" value="DUF4139 DOMAIN-CONTAINING PROTEIN"/>
    <property type="match status" value="1"/>
</dbReference>
<evidence type="ECO:0000256" key="1">
    <source>
        <dbReference type="SAM" id="SignalP"/>
    </source>
</evidence>
<comment type="caution">
    <text evidence="2">The sequence shown here is derived from an EMBL/GenBank/DDBJ whole genome shotgun (WGS) entry which is preliminary data.</text>
</comment>
<proteinExistence type="predicted"/>
<name>A0A369Q743_9SPHN</name>